<proteinExistence type="predicted"/>
<dbReference type="Proteomes" id="UP001462502">
    <property type="component" value="Unassembled WGS sequence"/>
</dbReference>
<evidence type="ECO:0008006" key="4">
    <source>
        <dbReference type="Google" id="ProtNLM"/>
    </source>
</evidence>
<name>A0ABV0IWP7_9NEIS</name>
<sequence length="248" mass="26782">MKIIAAMVLVGFSAASYAQHVKINISNQSTHADVYTAKIRLATGNDWILLGTVYPGNNVFEVNQNVDDGMGSLWLEKSKEEKWVTHFEKGRQLGNISLEVKKDNMSDQSPSTDGAVGSVNYTIDFDRVGVRKAASSKLYKLSPDANNSWFTNCNFVSWETENQLVCAISSSPSIAFRSTQIFGGGWPIVGASIGNFSSSYSPQEIKGKGSRFSLLAALFYMKIGFGSLGEFNGGGFGAGAMEGAGMFF</sequence>
<evidence type="ECO:0000313" key="3">
    <source>
        <dbReference type="Proteomes" id="UP001462502"/>
    </source>
</evidence>
<accession>A0ABV0IWP7</accession>
<dbReference type="RefSeq" id="WP_347935885.1">
    <property type="nucleotide sequence ID" value="NZ_CP158160.1"/>
</dbReference>
<evidence type="ECO:0000256" key="1">
    <source>
        <dbReference type="SAM" id="SignalP"/>
    </source>
</evidence>
<protein>
    <recommendedName>
        <fullName evidence="4">DOMON domain-containing protein</fullName>
    </recommendedName>
</protein>
<comment type="caution">
    <text evidence="2">The sequence shown here is derived from an EMBL/GenBank/DDBJ whole genome shotgun (WGS) entry which is preliminary data.</text>
</comment>
<gene>
    <name evidence="2" type="ORF">ABI908_16535</name>
</gene>
<dbReference type="EMBL" id="JBDXMI010000001">
    <property type="protein sequence ID" value="MEO9385709.1"/>
    <property type="molecule type" value="Genomic_DNA"/>
</dbReference>
<feature type="signal peptide" evidence="1">
    <location>
        <begin position="1"/>
        <end position="18"/>
    </location>
</feature>
<evidence type="ECO:0000313" key="2">
    <source>
        <dbReference type="EMBL" id="MEO9385709.1"/>
    </source>
</evidence>
<reference evidence="2 3" key="1">
    <citation type="submission" date="2024-05" db="EMBL/GenBank/DDBJ databases">
        <authorList>
            <person name="De Oliveira J.P."/>
            <person name="Noriler S.A."/>
            <person name="De Oliveira A.G."/>
            <person name="Sipoli D.S."/>
        </authorList>
    </citation>
    <scope>NUCLEOTIDE SEQUENCE [LARGE SCALE GENOMIC DNA]</scope>
    <source>
        <strain evidence="2 3">LABIM192</strain>
    </source>
</reference>
<keyword evidence="1" id="KW-0732">Signal</keyword>
<keyword evidence="3" id="KW-1185">Reference proteome</keyword>
<organism evidence="2 3">
    <name type="scientific">Chromobacterium phragmitis</name>
    <dbReference type="NCBI Taxonomy" id="2202141"/>
    <lineage>
        <taxon>Bacteria</taxon>
        <taxon>Pseudomonadati</taxon>
        <taxon>Pseudomonadota</taxon>
        <taxon>Betaproteobacteria</taxon>
        <taxon>Neisseriales</taxon>
        <taxon>Chromobacteriaceae</taxon>
        <taxon>Chromobacterium</taxon>
    </lineage>
</organism>
<feature type="chain" id="PRO_5045963723" description="DOMON domain-containing protein" evidence="1">
    <location>
        <begin position="19"/>
        <end position="248"/>
    </location>
</feature>